<organism evidence="1 2">
    <name type="scientific">Candidatus Acidiferrum panamense</name>
    <dbReference type="NCBI Taxonomy" id="2741543"/>
    <lineage>
        <taxon>Bacteria</taxon>
        <taxon>Pseudomonadati</taxon>
        <taxon>Acidobacteriota</taxon>
        <taxon>Terriglobia</taxon>
        <taxon>Candidatus Acidiferrales</taxon>
        <taxon>Candidatus Acidiferrum</taxon>
    </lineage>
</organism>
<dbReference type="InterPro" id="IPR012349">
    <property type="entry name" value="Split_barrel_FMN-bd"/>
</dbReference>
<dbReference type="SUPFAM" id="SSF50475">
    <property type="entry name" value="FMN-binding split barrel"/>
    <property type="match status" value="1"/>
</dbReference>
<keyword evidence="2" id="KW-1185">Reference proteome</keyword>
<dbReference type="AlphaFoldDB" id="A0A7V8T0M7"/>
<name>A0A7V8T0M7_9BACT</name>
<dbReference type="NCBIfam" id="TIGR00026">
    <property type="entry name" value="hi_GC_TIGR00026"/>
    <property type="match status" value="1"/>
</dbReference>
<dbReference type="Proteomes" id="UP000567293">
    <property type="component" value="Unassembled WGS sequence"/>
</dbReference>
<sequence>MSARKDALTDGLSRSREITLTVTGRKSGRAISIPVWFVWNDGKLYLLPVEGSDTQWYKNVLKNPSIRITARGAEAQFNASPITDSAQVSSVVANFRAKYGGSDVKKYYAKFDVAVLAQMQGAPS</sequence>
<dbReference type="EMBL" id="JACDQQ010002942">
    <property type="protein sequence ID" value="MBA0089338.1"/>
    <property type="molecule type" value="Genomic_DNA"/>
</dbReference>
<dbReference type="InterPro" id="IPR004378">
    <property type="entry name" value="F420H2_quin_Rdtase"/>
</dbReference>
<comment type="caution">
    <text evidence="1">The sequence shown here is derived from an EMBL/GenBank/DDBJ whole genome shotgun (WGS) entry which is preliminary data.</text>
</comment>
<dbReference type="Gene3D" id="2.30.110.10">
    <property type="entry name" value="Electron Transport, Fmn-binding Protein, Chain A"/>
    <property type="match status" value="1"/>
</dbReference>
<dbReference type="Pfam" id="PF10012">
    <property type="entry name" value="DUF2255"/>
    <property type="match status" value="1"/>
</dbReference>
<evidence type="ECO:0000313" key="2">
    <source>
        <dbReference type="Proteomes" id="UP000567293"/>
    </source>
</evidence>
<protein>
    <submittedName>
        <fullName evidence="1">Nitroreductase family deazaflavin-dependent oxidoreductase</fullName>
    </submittedName>
</protein>
<accession>A0A7V8T0M7</accession>
<dbReference type="GO" id="GO:0016491">
    <property type="term" value="F:oxidoreductase activity"/>
    <property type="evidence" value="ECO:0007669"/>
    <property type="project" value="InterPro"/>
</dbReference>
<gene>
    <name evidence="1" type="ORF">HRJ53_30480</name>
</gene>
<dbReference type="InterPro" id="IPR016888">
    <property type="entry name" value="UCP028498"/>
</dbReference>
<reference evidence="1" key="1">
    <citation type="submission" date="2020-06" db="EMBL/GenBank/DDBJ databases">
        <title>Legume-microbial interactions unlock mineral nutrients during tropical forest succession.</title>
        <authorList>
            <person name="Epihov D.Z."/>
        </authorList>
    </citation>
    <scope>NUCLEOTIDE SEQUENCE [LARGE SCALE GENOMIC DNA]</scope>
    <source>
        <strain evidence="1">Pan2503</strain>
    </source>
</reference>
<evidence type="ECO:0000313" key="1">
    <source>
        <dbReference type="EMBL" id="MBA0089338.1"/>
    </source>
</evidence>
<proteinExistence type="predicted"/>